<evidence type="ECO:0000313" key="2">
    <source>
        <dbReference type="Proteomes" id="UP001230145"/>
    </source>
</evidence>
<organism evidence="1 2">
    <name type="scientific">Trueperella abortisuis</name>
    <dbReference type="NCBI Taxonomy" id="445930"/>
    <lineage>
        <taxon>Bacteria</taxon>
        <taxon>Bacillati</taxon>
        <taxon>Actinomycetota</taxon>
        <taxon>Actinomycetes</taxon>
        <taxon>Actinomycetales</taxon>
        <taxon>Actinomycetaceae</taxon>
        <taxon>Trueperella</taxon>
    </lineage>
</organism>
<keyword evidence="2" id="KW-1185">Reference proteome</keyword>
<accession>A0ABT9PL36</accession>
<dbReference type="EMBL" id="JAUSQL010000001">
    <property type="protein sequence ID" value="MDP9833438.1"/>
    <property type="molecule type" value="Genomic_DNA"/>
</dbReference>
<protein>
    <submittedName>
        <fullName evidence="1">Uncharacterized protein</fullName>
    </submittedName>
</protein>
<gene>
    <name evidence="1" type="ORF">J2S45_002117</name>
</gene>
<sequence length="107" mass="11941">MFPQTGYFDECPLLTVDVDINGKIIDVSFAFDATNGRLENDIECSIDRHCEDEWMIWKITFPQGSLLTCNGVETWRAVGKLADTLSVTLTPHKEMLTVSIKSGKLSA</sequence>
<comment type="caution">
    <text evidence="1">The sequence shown here is derived from an EMBL/GenBank/DDBJ whole genome shotgun (WGS) entry which is preliminary data.</text>
</comment>
<reference evidence="1 2" key="1">
    <citation type="submission" date="2023-07" db="EMBL/GenBank/DDBJ databases">
        <title>Sequencing the genomes of 1000 actinobacteria strains.</title>
        <authorList>
            <person name="Klenk H.-P."/>
        </authorList>
    </citation>
    <scope>NUCLEOTIDE SEQUENCE [LARGE SCALE GENOMIC DNA]</scope>
    <source>
        <strain evidence="1 2">DSM 19515</strain>
    </source>
</reference>
<evidence type="ECO:0000313" key="1">
    <source>
        <dbReference type="EMBL" id="MDP9833438.1"/>
    </source>
</evidence>
<name>A0ABT9PL36_9ACTO</name>
<dbReference type="RefSeq" id="WP_300047843.1">
    <property type="nucleotide sequence ID" value="NZ_CP133407.1"/>
</dbReference>
<proteinExistence type="predicted"/>
<dbReference type="Proteomes" id="UP001230145">
    <property type="component" value="Unassembled WGS sequence"/>
</dbReference>